<feature type="chain" id="PRO_5026829299" description="Ig-like domain-containing protein" evidence="2">
    <location>
        <begin position="18"/>
        <end position="259"/>
    </location>
</feature>
<dbReference type="InterPro" id="IPR003599">
    <property type="entry name" value="Ig_sub"/>
</dbReference>
<keyword evidence="2" id="KW-0732">Signal</keyword>
<dbReference type="CDD" id="cd00096">
    <property type="entry name" value="Ig"/>
    <property type="match status" value="1"/>
</dbReference>
<dbReference type="SMART" id="SM00409">
    <property type="entry name" value="IG"/>
    <property type="match status" value="2"/>
</dbReference>
<dbReference type="PROSITE" id="PS50835">
    <property type="entry name" value="IG_LIKE"/>
    <property type="match status" value="1"/>
</dbReference>
<proteinExistence type="predicted"/>
<accession>A0A6J8B3X4</accession>
<protein>
    <recommendedName>
        <fullName evidence="3">Ig-like domain-containing protein</fullName>
    </recommendedName>
</protein>
<dbReference type="SUPFAM" id="SSF48726">
    <property type="entry name" value="Immunoglobulin"/>
    <property type="match status" value="2"/>
</dbReference>
<dbReference type="Pfam" id="PF07686">
    <property type="entry name" value="V-set"/>
    <property type="match status" value="1"/>
</dbReference>
<feature type="signal peptide" evidence="2">
    <location>
        <begin position="1"/>
        <end position="17"/>
    </location>
</feature>
<evidence type="ECO:0000313" key="4">
    <source>
        <dbReference type="EMBL" id="CAC5378522.1"/>
    </source>
</evidence>
<evidence type="ECO:0000256" key="1">
    <source>
        <dbReference type="SAM" id="MobiDB-lite"/>
    </source>
</evidence>
<reference evidence="4 5" key="1">
    <citation type="submission" date="2020-06" db="EMBL/GenBank/DDBJ databases">
        <authorList>
            <person name="Li R."/>
            <person name="Bekaert M."/>
        </authorList>
    </citation>
    <scope>NUCLEOTIDE SEQUENCE [LARGE SCALE GENOMIC DNA]</scope>
    <source>
        <strain evidence="5">wild</strain>
    </source>
</reference>
<feature type="domain" description="Ig-like" evidence="3">
    <location>
        <begin position="105"/>
        <end position="202"/>
    </location>
</feature>
<feature type="compositionally biased region" description="Polar residues" evidence="1">
    <location>
        <begin position="220"/>
        <end position="231"/>
    </location>
</feature>
<organism evidence="4 5">
    <name type="scientific">Mytilus coruscus</name>
    <name type="common">Sea mussel</name>
    <dbReference type="NCBI Taxonomy" id="42192"/>
    <lineage>
        <taxon>Eukaryota</taxon>
        <taxon>Metazoa</taxon>
        <taxon>Spiralia</taxon>
        <taxon>Lophotrochozoa</taxon>
        <taxon>Mollusca</taxon>
        <taxon>Bivalvia</taxon>
        <taxon>Autobranchia</taxon>
        <taxon>Pteriomorphia</taxon>
        <taxon>Mytilida</taxon>
        <taxon>Mytiloidea</taxon>
        <taxon>Mytilidae</taxon>
        <taxon>Mytilinae</taxon>
        <taxon>Mytilus</taxon>
    </lineage>
</organism>
<dbReference type="AlphaFoldDB" id="A0A6J8B3X4"/>
<dbReference type="Gene3D" id="2.60.40.10">
    <property type="entry name" value="Immunoglobulins"/>
    <property type="match status" value="2"/>
</dbReference>
<dbReference type="InterPro" id="IPR013783">
    <property type="entry name" value="Ig-like_fold"/>
</dbReference>
<dbReference type="EMBL" id="CACVKT020002575">
    <property type="protein sequence ID" value="CAC5378522.1"/>
    <property type="molecule type" value="Genomic_DNA"/>
</dbReference>
<dbReference type="InterPro" id="IPR007110">
    <property type="entry name" value="Ig-like_dom"/>
</dbReference>
<feature type="compositionally biased region" description="Acidic residues" evidence="1">
    <location>
        <begin position="232"/>
        <end position="241"/>
    </location>
</feature>
<name>A0A6J8B3X4_MYTCO</name>
<gene>
    <name evidence="4" type="ORF">MCOR_14715</name>
</gene>
<feature type="compositionally biased region" description="Polar residues" evidence="1">
    <location>
        <begin position="196"/>
        <end position="208"/>
    </location>
</feature>
<evidence type="ECO:0000259" key="3">
    <source>
        <dbReference type="PROSITE" id="PS50835"/>
    </source>
</evidence>
<sequence>MWGIIFLLCLKFYISSAVDYNLGTDAELVCEYHSQYYNHWQKSPLGGGGKYAFLQSTAGKYGSINEKILTIYNLNFEDTGYYRCTFYDRDWYYGQAQLLTVTGVPDVYTTSNYHKLRGITVSLWCDPNPRTSPPIYRVWWSKKTGGSTTFSTVDIDQNKFRGGDMQTPSLTITYLEAADNGIYRCHVTNAKGEGYSDSQLLTGDNINSDGEFDGDDDPMANTTSTENQDTYDCNDDESNEDYIGEMNQSFEEESSQNLT</sequence>
<evidence type="ECO:0000313" key="5">
    <source>
        <dbReference type="Proteomes" id="UP000507470"/>
    </source>
</evidence>
<keyword evidence="5" id="KW-1185">Reference proteome</keyword>
<dbReference type="InterPro" id="IPR036179">
    <property type="entry name" value="Ig-like_dom_sf"/>
</dbReference>
<evidence type="ECO:0000256" key="2">
    <source>
        <dbReference type="SAM" id="SignalP"/>
    </source>
</evidence>
<feature type="region of interest" description="Disordered" evidence="1">
    <location>
        <begin position="194"/>
        <end position="241"/>
    </location>
</feature>
<dbReference type="Proteomes" id="UP000507470">
    <property type="component" value="Unassembled WGS sequence"/>
</dbReference>
<dbReference type="InterPro" id="IPR013106">
    <property type="entry name" value="Ig_V-set"/>
</dbReference>